<dbReference type="Gene3D" id="1.20.1720.10">
    <property type="entry name" value="Multidrug resistance protein D"/>
    <property type="match status" value="1"/>
</dbReference>
<feature type="transmembrane region" description="Helical" evidence="6">
    <location>
        <begin position="61"/>
        <end position="80"/>
    </location>
</feature>
<feature type="domain" description="Major facilitator superfamily (MFS) profile" evidence="7">
    <location>
        <begin position="26"/>
        <end position="178"/>
    </location>
</feature>
<dbReference type="GO" id="GO:0016020">
    <property type="term" value="C:membrane"/>
    <property type="evidence" value="ECO:0007669"/>
    <property type="project" value="UniProtKB-SubCell"/>
</dbReference>
<accession>A0A2N0QPY2</accession>
<dbReference type="GO" id="GO:0022857">
    <property type="term" value="F:transmembrane transporter activity"/>
    <property type="evidence" value="ECO:0007669"/>
    <property type="project" value="InterPro"/>
</dbReference>
<dbReference type="InterPro" id="IPR011701">
    <property type="entry name" value="MFS"/>
</dbReference>
<proteinExistence type="predicted"/>
<evidence type="ECO:0000256" key="2">
    <source>
        <dbReference type="ARBA" id="ARBA00022448"/>
    </source>
</evidence>
<evidence type="ECO:0000259" key="7">
    <source>
        <dbReference type="PROSITE" id="PS50850"/>
    </source>
</evidence>
<comment type="subcellular location">
    <subcellularLocation>
        <location evidence="1">Membrane</location>
        <topology evidence="1">Multi-pass membrane protein</topology>
    </subcellularLocation>
</comment>
<evidence type="ECO:0000313" key="9">
    <source>
        <dbReference type="Proteomes" id="UP000232688"/>
    </source>
</evidence>
<dbReference type="AlphaFoldDB" id="A0A2N0QPY2"/>
<dbReference type="EMBL" id="LLXH01004663">
    <property type="protein sequence ID" value="PKC53112.1"/>
    <property type="molecule type" value="Genomic_DNA"/>
</dbReference>
<protein>
    <submittedName>
        <fullName evidence="8">MFS general substrate transporter</fullName>
    </submittedName>
</protein>
<dbReference type="VEuPathDB" id="FungiDB:RhiirA1_355768"/>
<keyword evidence="5 6" id="KW-0472">Membrane</keyword>
<organism evidence="8 9">
    <name type="scientific">Rhizophagus irregularis</name>
    <dbReference type="NCBI Taxonomy" id="588596"/>
    <lineage>
        <taxon>Eukaryota</taxon>
        <taxon>Fungi</taxon>
        <taxon>Fungi incertae sedis</taxon>
        <taxon>Mucoromycota</taxon>
        <taxon>Glomeromycotina</taxon>
        <taxon>Glomeromycetes</taxon>
        <taxon>Glomerales</taxon>
        <taxon>Glomeraceae</taxon>
        <taxon>Rhizophagus</taxon>
    </lineage>
</organism>
<evidence type="ECO:0000256" key="6">
    <source>
        <dbReference type="SAM" id="Phobius"/>
    </source>
</evidence>
<dbReference type="PRINTS" id="PR01036">
    <property type="entry name" value="TCRTETB"/>
</dbReference>
<evidence type="ECO:0000256" key="1">
    <source>
        <dbReference type="ARBA" id="ARBA00004141"/>
    </source>
</evidence>
<feature type="transmembrane region" description="Helical" evidence="6">
    <location>
        <begin position="150"/>
        <end position="176"/>
    </location>
</feature>
<dbReference type="Pfam" id="PF07690">
    <property type="entry name" value="MFS_1"/>
    <property type="match status" value="1"/>
</dbReference>
<evidence type="ECO:0000256" key="3">
    <source>
        <dbReference type="ARBA" id="ARBA00022692"/>
    </source>
</evidence>
<keyword evidence="2" id="KW-0813">Transport</keyword>
<feature type="transmembrane region" description="Helical" evidence="6">
    <location>
        <begin position="21"/>
        <end position="41"/>
    </location>
</feature>
<feature type="transmembrane region" description="Helical" evidence="6">
    <location>
        <begin position="115"/>
        <end position="138"/>
    </location>
</feature>
<reference evidence="8 9" key="1">
    <citation type="submission" date="2017-10" db="EMBL/GenBank/DDBJ databases">
        <title>Extensive intraspecific genome diversity in a model arbuscular mycorrhizal fungus.</title>
        <authorList>
            <person name="Chen E.C.H."/>
            <person name="Morin E."/>
            <person name="Baudet D."/>
            <person name="Noel J."/>
            <person name="Ndikumana S."/>
            <person name="Charron P."/>
            <person name="St-Onge C."/>
            <person name="Giorgi J."/>
            <person name="Grigoriev I.V."/>
            <person name="Roux C."/>
            <person name="Martin F.M."/>
            <person name="Corradi N."/>
        </authorList>
    </citation>
    <scope>NUCLEOTIDE SEQUENCE [LARGE SCALE GENOMIC DNA]</scope>
    <source>
        <strain evidence="8 9">A1</strain>
    </source>
</reference>
<sequence>MKKEITETTISFQRSIKSHSIPPLLILISVLPGSFLSHFSAGLVNVALPDLSIVFQVSLSFSQWVVTGYLLAVMLFLPIMGKVAEMIGKKKIHYAGYVVFGVGVILSAVSPTLYFLLVARVLQGIGAAMLQAVNMAIITENYPKEKRGKALGLIGASVGVGGLLGPPAGGILIHWFSW</sequence>
<gene>
    <name evidence="8" type="ORF">RhiirA1_355768</name>
</gene>
<dbReference type="CDD" id="cd17321">
    <property type="entry name" value="MFS_MMR_MDR_like"/>
    <property type="match status" value="1"/>
</dbReference>
<keyword evidence="4 6" id="KW-1133">Transmembrane helix</keyword>
<keyword evidence="3 6" id="KW-0812">Transmembrane</keyword>
<feature type="non-terminal residue" evidence="8">
    <location>
        <position position="178"/>
    </location>
</feature>
<dbReference type="Proteomes" id="UP000232688">
    <property type="component" value="Unassembled WGS sequence"/>
</dbReference>
<reference evidence="8 9" key="2">
    <citation type="submission" date="2017-10" db="EMBL/GenBank/DDBJ databases">
        <title>Genome analyses suggest a sexual origin of heterokaryosis in a supposedly ancient asexual fungus.</title>
        <authorList>
            <person name="Corradi N."/>
            <person name="Sedzielewska K."/>
            <person name="Noel J."/>
            <person name="Charron P."/>
            <person name="Farinelli L."/>
            <person name="Marton T."/>
            <person name="Kruger M."/>
            <person name="Pelin A."/>
            <person name="Brachmann A."/>
            <person name="Corradi N."/>
        </authorList>
    </citation>
    <scope>NUCLEOTIDE SEQUENCE [LARGE SCALE GENOMIC DNA]</scope>
    <source>
        <strain evidence="8 9">A1</strain>
    </source>
</reference>
<evidence type="ECO:0000256" key="5">
    <source>
        <dbReference type="ARBA" id="ARBA00023136"/>
    </source>
</evidence>
<dbReference type="PANTHER" id="PTHR42718:SF9">
    <property type="entry name" value="MAJOR FACILITATOR SUPERFAMILY MULTIDRUG TRANSPORTER MFSC"/>
    <property type="match status" value="1"/>
</dbReference>
<dbReference type="PROSITE" id="PS50850">
    <property type="entry name" value="MFS"/>
    <property type="match status" value="1"/>
</dbReference>
<feature type="transmembrane region" description="Helical" evidence="6">
    <location>
        <begin position="92"/>
        <end position="109"/>
    </location>
</feature>
<dbReference type="InterPro" id="IPR020846">
    <property type="entry name" value="MFS_dom"/>
</dbReference>
<evidence type="ECO:0000313" key="8">
    <source>
        <dbReference type="EMBL" id="PKC53112.1"/>
    </source>
</evidence>
<name>A0A2N0QPY2_9GLOM</name>
<dbReference type="PANTHER" id="PTHR42718">
    <property type="entry name" value="MAJOR FACILITATOR SUPERFAMILY MULTIDRUG TRANSPORTER MFSC"/>
    <property type="match status" value="1"/>
</dbReference>
<dbReference type="SUPFAM" id="SSF103473">
    <property type="entry name" value="MFS general substrate transporter"/>
    <property type="match status" value="1"/>
</dbReference>
<evidence type="ECO:0000256" key="4">
    <source>
        <dbReference type="ARBA" id="ARBA00022989"/>
    </source>
</evidence>
<dbReference type="InterPro" id="IPR036259">
    <property type="entry name" value="MFS_trans_sf"/>
</dbReference>
<comment type="caution">
    <text evidence="8">The sequence shown here is derived from an EMBL/GenBank/DDBJ whole genome shotgun (WGS) entry which is preliminary data.</text>
</comment>